<dbReference type="GO" id="GO:0004175">
    <property type="term" value="F:endopeptidase activity"/>
    <property type="evidence" value="ECO:0007669"/>
    <property type="project" value="UniProtKB-ARBA"/>
</dbReference>
<feature type="transmembrane region" description="Helical" evidence="1">
    <location>
        <begin position="14"/>
        <end position="34"/>
    </location>
</feature>
<feature type="transmembrane region" description="Helical" evidence="1">
    <location>
        <begin position="179"/>
        <end position="199"/>
    </location>
</feature>
<accession>A0A7D5DVQ6</accession>
<evidence type="ECO:0000259" key="2">
    <source>
        <dbReference type="Pfam" id="PF02517"/>
    </source>
</evidence>
<keyword evidence="3" id="KW-0378">Hydrolase</keyword>
<feature type="transmembrane region" description="Helical" evidence="1">
    <location>
        <begin position="136"/>
        <end position="158"/>
    </location>
</feature>
<keyword evidence="3" id="KW-0645">Protease</keyword>
<proteinExistence type="predicted"/>
<dbReference type="GO" id="GO:0008237">
    <property type="term" value="F:metallopeptidase activity"/>
    <property type="evidence" value="ECO:0007669"/>
    <property type="project" value="UniProtKB-KW"/>
</dbReference>
<keyword evidence="1" id="KW-1133">Transmembrane helix</keyword>
<reference evidence="3 4" key="1">
    <citation type="submission" date="2020-06" db="EMBL/GenBank/DDBJ databases">
        <title>Mannheimia pernigra sp. nov. isolated from bovine respiratory tract.</title>
        <authorList>
            <person name="Kuhnert P."/>
            <person name="Akarsu-Egger H."/>
        </authorList>
    </citation>
    <scope>NUCLEOTIDE SEQUENCE [LARGE SCALE GENOMIC DNA]</scope>
    <source>
        <strain evidence="3 4">BNO311</strain>
    </source>
</reference>
<dbReference type="AlphaFoldDB" id="A0A7D5DVQ6"/>
<evidence type="ECO:0000256" key="1">
    <source>
        <dbReference type="SAM" id="Phobius"/>
    </source>
</evidence>
<feature type="domain" description="CAAX prenyl protease 2/Lysostaphin resistance protein A-like" evidence="2">
    <location>
        <begin position="133"/>
        <end position="218"/>
    </location>
</feature>
<dbReference type="InterPro" id="IPR003675">
    <property type="entry name" value="Rce1/LyrA-like_dom"/>
</dbReference>
<dbReference type="GO" id="GO:0080120">
    <property type="term" value="P:CAAX-box protein maturation"/>
    <property type="evidence" value="ECO:0007669"/>
    <property type="project" value="UniProtKB-ARBA"/>
</dbReference>
<dbReference type="EMBL" id="CP055306">
    <property type="protein sequence ID" value="QLB39727.1"/>
    <property type="molecule type" value="Genomic_DNA"/>
</dbReference>
<dbReference type="RefSeq" id="WP_176809416.1">
    <property type="nucleotide sequence ID" value="NZ_CP055306.1"/>
</dbReference>
<protein>
    <submittedName>
        <fullName evidence="3">CPBP family intramembrane metalloprotease</fullName>
    </submittedName>
</protein>
<evidence type="ECO:0000313" key="4">
    <source>
        <dbReference type="Proteomes" id="UP000509660"/>
    </source>
</evidence>
<sequence>MAVQKIKYLTFKDIMVLTLIFFGASIYYSSIGYIELLDNNQVAPEISVNDLASYHITVVQVILLMIAWLYLRWRNFDFSVLNFKVDRYTLPMTLVLVLVAGAIADIYQYLHSFVIPEHYPEIDESYYQRISYTPELIITSLVNGFFEEIFFIGLVFAVQPRSFPRALILSIVVRFLFHTYQGIAGALTVTTLGISFWLFRRKMNVLVPFFIAHAVFDIWGLSALGLFL</sequence>
<evidence type="ECO:0000313" key="3">
    <source>
        <dbReference type="EMBL" id="QLB39727.1"/>
    </source>
</evidence>
<feature type="transmembrane region" description="Helical" evidence="1">
    <location>
        <begin position="92"/>
        <end position="110"/>
    </location>
</feature>
<keyword evidence="1" id="KW-0472">Membrane</keyword>
<dbReference type="Pfam" id="PF02517">
    <property type="entry name" value="Rce1-like"/>
    <property type="match status" value="1"/>
</dbReference>
<organism evidence="3 4">
    <name type="scientific">Mannheimia pernigra</name>
    <dbReference type="NCBI Taxonomy" id="111844"/>
    <lineage>
        <taxon>Bacteria</taxon>
        <taxon>Pseudomonadati</taxon>
        <taxon>Pseudomonadota</taxon>
        <taxon>Gammaproteobacteria</taxon>
        <taxon>Pasteurellales</taxon>
        <taxon>Pasteurellaceae</taxon>
        <taxon>Mannheimia</taxon>
    </lineage>
</organism>
<keyword evidence="3" id="KW-0482">Metalloprotease</keyword>
<keyword evidence="4" id="KW-1185">Reference proteome</keyword>
<gene>
    <name evidence="3" type="ORF">HV559_01890</name>
</gene>
<feature type="transmembrane region" description="Helical" evidence="1">
    <location>
        <begin position="54"/>
        <end position="71"/>
    </location>
</feature>
<feature type="transmembrane region" description="Helical" evidence="1">
    <location>
        <begin position="205"/>
        <end position="227"/>
    </location>
</feature>
<name>A0A7D5DVQ6_9PAST</name>
<dbReference type="Proteomes" id="UP000509660">
    <property type="component" value="Chromosome"/>
</dbReference>
<dbReference type="GO" id="GO:0006508">
    <property type="term" value="P:proteolysis"/>
    <property type="evidence" value="ECO:0007669"/>
    <property type="project" value="UniProtKB-KW"/>
</dbReference>
<keyword evidence="1" id="KW-0812">Transmembrane</keyword>